<dbReference type="OrthoDB" id="9791139at2"/>
<comment type="caution">
    <text evidence="4">The sequence shown here is derived from an EMBL/GenBank/DDBJ whole genome shotgun (WGS) entry which is preliminary data.</text>
</comment>
<dbReference type="Gene3D" id="3.40.50.1360">
    <property type="match status" value="1"/>
</dbReference>
<dbReference type="Gene3D" id="3.40.50.10320">
    <property type="entry name" value="LmbE-like"/>
    <property type="match status" value="1"/>
</dbReference>
<dbReference type="NCBIfam" id="TIGR00502">
    <property type="entry name" value="nagB"/>
    <property type="match status" value="1"/>
</dbReference>
<dbReference type="AlphaFoldDB" id="A0A9X0YKD4"/>
<dbReference type="RefSeq" id="WP_057781619.1">
    <property type="nucleotide sequence ID" value="NZ_JAGGJQ010000001.1"/>
</dbReference>
<evidence type="ECO:0000313" key="7">
    <source>
        <dbReference type="Proteomes" id="UP001231587"/>
    </source>
</evidence>
<gene>
    <name evidence="4" type="ORF">J2Z56_000695</name>
    <name evidence="5" type="ORF">J2Z57_001745</name>
</gene>
<evidence type="ECO:0000259" key="3">
    <source>
        <dbReference type="Pfam" id="PF01182"/>
    </source>
</evidence>
<dbReference type="Pfam" id="PF01182">
    <property type="entry name" value="Glucosamine_iso"/>
    <property type="match status" value="1"/>
</dbReference>
<sequence>MIKSSIDTATSFEKRFENINTVVFETSFSASKAVAKEIAELIRLKQTQNQLCILGLATGSSPKGLYAELVRLHREENLSFKNVIAFNLDEYYPMEPDSVNSYVRFMKAQLFDHVDILPEHYHIPDGTLEKDEIAEYCKLYEENIENYGGLDLQILGIGGNGHIGFNESGSLQNSKTRLVALDHVTRVAASGDFSGLSNTPRTAITLGVKKIMEAKRVILMAWGEGKSAIIKKSVEGEISNKVPATFLQDHNNATFVLDQGSASVLTRISTPWLVEKVVWTDKLVRKAVIGLAQDLKKPILMLTDADYIENGMSDLLANSGPAYDINIYIFNKLQNTITGWPGGKPNSDNSKRPERAEPSKKRVLIFSPHPDDDIISMGGTFKRLQEQGHDVHIAYQTSGNIAVADDEALRFASFVCDYNDKFGIDNAAAQTIYNKVIDFLKNKKSSEIDIPEVRYIKGLIRKGEARATSHFIGLDDAHIHFMELPFYETGKIEKHPIGEADITLTMDLITSIQPHQIYAAGDLADPHGTHKVCLDAIFESIKRLKTQPFMDNCWVWLYRGAWQEWAIDEIEMAVPMGPDQVLEKRHGIFKHQSQKDGVVFQGTDSREFWQRAEDRNKETAQNYHDLGLSQYAAMEAFVRWHF</sequence>
<dbReference type="InterPro" id="IPR037171">
    <property type="entry name" value="NagB/RpiA_transferase-like"/>
</dbReference>
<dbReference type="InterPro" id="IPR018321">
    <property type="entry name" value="Glucosamine6P_isomerase_CS"/>
</dbReference>
<evidence type="ECO:0000313" key="6">
    <source>
        <dbReference type="Proteomes" id="UP001138672"/>
    </source>
</evidence>
<dbReference type="InterPro" id="IPR024078">
    <property type="entry name" value="LmbE-like_dom_sf"/>
</dbReference>
<dbReference type="InterPro" id="IPR004547">
    <property type="entry name" value="Glucosamine6P_isomerase"/>
</dbReference>
<protein>
    <recommendedName>
        <fullName evidence="1">Glucosamine-6-phosphate deaminase</fullName>
        <ecNumber evidence="1">3.5.99.6</ecNumber>
    </recommendedName>
</protein>
<dbReference type="CDD" id="cd01399">
    <property type="entry name" value="GlcN6P_deaminase"/>
    <property type="match status" value="1"/>
</dbReference>
<dbReference type="Pfam" id="PF02585">
    <property type="entry name" value="PIG-L"/>
    <property type="match status" value="1"/>
</dbReference>
<reference evidence="4" key="1">
    <citation type="submission" date="2021-03" db="EMBL/GenBank/DDBJ databases">
        <title>Genomic Encyclopedia of Type Strains, Phase IV (KMG-IV): sequencing the most valuable type-strain genomes for metagenomic binning, comparative biology and taxonomic classification.</title>
        <authorList>
            <person name="Goeker M."/>
        </authorList>
    </citation>
    <scope>NUCLEOTIDE SEQUENCE</scope>
    <source>
        <strain evidence="4">DSM 15523</strain>
        <strain evidence="5 7">DSM 16476</strain>
    </source>
</reference>
<dbReference type="EMBL" id="JAUSUU010000004">
    <property type="protein sequence ID" value="MDQ0335299.1"/>
    <property type="molecule type" value="Genomic_DNA"/>
</dbReference>
<dbReference type="NCBIfam" id="NF002557">
    <property type="entry name" value="PRK02122.1"/>
    <property type="match status" value="1"/>
</dbReference>
<dbReference type="SUPFAM" id="SSF100950">
    <property type="entry name" value="NagB/RpiA/CoA transferase-like"/>
    <property type="match status" value="1"/>
</dbReference>
<dbReference type="SUPFAM" id="SSF102588">
    <property type="entry name" value="LmbE-like"/>
    <property type="match status" value="1"/>
</dbReference>
<accession>A0A9X0YKD4</accession>
<dbReference type="InterPro" id="IPR052960">
    <property type="entry name" value="GlcN6P_deaminase-like"/>
</dbReference>
<dbReference type="PANTHER" id="PTHR42892">
    <property type="entry name" value="GLUCOSAMINE-6-PHOSPHATE DEAMINASE-LIKE PROTEIN BT_0258-RELATED"/>
    <property type="match status" value="1"/>
</dbReference>
<dbReference type="GO" id="GO:0006046">
    <property type="term" value="P:N-acetylglucosamine catabolic process"/>
    <property type="evidence" value="ECO:0007669"/>
    <property type="project" value="UniProtKB-UniRule"/>
</dbReference>
<evidence type="ECO:0000313" key="5">
    <source>
        <dbReference type="EMBL" id="MDQ0335299.1"/>
    </source>
</evidence>
<organism evidence="4 6">
    <name type="scientific">Formosa algae</name>
    <dbReference type="NCBI Taxonomy" id="225843"/>
    <lineage>
        <taxon>Bacteria</taxon>
        <taxon>Pseudomonadati</taxon>
        <taxon>Bacteroidota</taxon>
        <taxon>Flavobacteriia</taxon>
        <taxon>Flavobacteriales</taxon>
        <taxon>Flavobacteriaceae</taxon>
        <taxon>Formosa</taxon>
    </lineage>
</organism>
<dbReference type="PROSITE" id="PS01161">
    <property type="entry name" value="GLC_GALNAC_ISOMERASE"/>
    <property type="match status" value="1"/>
</dbReference>
<dbReference type="GO" id="GO:0004342">
    <property type="term" value="F:glucosamine-6-phosphate deaminase activity"/>
    <property type="evidence" value="ECO:0007669"/>
    <property type="project" value="UniProtKB-UniRule"/>
</dbReference>
<keyword evidence="4" id="KW-0378">Hydrolase</keyword>
<evidence type="ECO:0000256" key="2">
    <source>
        <dbReference type="SAM" id="MobiDB-lite"/>
    </source>
</evidence>
<dbReference type="Proteomes" id="UP001231587">
    <property type="component" value="Unassembled WGS sequence"/>
</dbReference>
<proteinExistence type="predicted"/>
<feature type="compositionally biased region" description="Basic and acidic residues" evidence="2">
    <location>
        <begin position="349"/>
        <end position="359"/>
    </location>
</feature>
<dbReference type="InterPro" id="IPR006148">
    <property type="entry name" value="Glc/Gal-6P_isomerase"/>
</dbReference>
<evidence type="ECO:0000256" key="1">
    <source>
        <dbReference type="NCBIfam" id="TIGR00502"/>
    </source>
</evidence>
<feature type="domain" description="Glucosamine/galactosamine-6-phosphate isomerase" evidence="3">
    <location>
        <begin position="30"/>
        <end position="254"/>
    </location>
</feature>
<dbReference type="EMBL" id="JAGGJQ010000001">
    <property type="protein sequence ID" value="MBP1838799.1"/>
    <property type="molecule type" value="Genomic_DNA"/>
</dbReference>
<dbReference type="GO" id="GO:0005975">
    <property type="term" value="P:carbohydrate metabolic process"/>
    <property type="evidence" value="ECO:0007669"/>
    <property type="project" value="InterPro"/>
</dbReference>
<evidence type="ECO:0000313" key="4">
    <source>
        <dbReference type="EMBL" id="MBP1838799.1"/>
    </source>
</evidence>
<feature type="region of interest" description="Disordered" evidence="2">
    <location>
        <begin position="340"/>
        <end position="359"/>
    </location>
</feature>
<name>A0A9X0YKD4_9FLAO</name>
<dbReference type="InterPro" id="IPR003737">
    <property type="entry name" value="GlcNAc_PI_deacetylase-related"/>
</dbReference>
<dbReference type="Proteomes" id="UP001138672">
    <property type="component" value="Unassembled WGS sequence"/>
</dbReference>
<keyword evidence="7" id="KW-1185">Reference proteome</keyword>
<dbReference type="PANTHER" id="PTHR42892:SF1">
    <property type="entry name" value="GLUCOSAMINE-6-PHOSPHATE ISOMERASE"/>
    <property type="match status" value="1"/>
</dbReference>
<dbReference type="EC" id="3.5.99.6" evidence="1"/>